<comment type="caution">
    <text evidence="2">The sequence shown here is derived from an EMBL/GenBank/DDBJ whole genome shotgun (WGS) entry which is preliminary data.</text>
</comment>
<organism evidence="2 3">
    <name type="scientific">Trichinella spiralis</name>
    <name type="common">Trichina worm</name>
    <dbReference type="NCBI Taxonomy" id="6334"/>
    <lineage>
        <taxon>Eukaryota</taxon>
        <taxon>Metazoa</taxon>
        <taxon>Ecdysozoa</taxon>
        <taxon>Nematoda</taxon>
        <taxon>Enoplea</taxon>
        <taxon>Dorylaimia</taxon>
        <taxon>Trichinellida</taxon>
        <taxon>Trichinellidae</taxon>
        <taxon>Trichinella</taxon>
    </lineage>
</organism>
<gene>
    <name evidence="2" type="ORF">T01_10339</name>
</gene>
<dbReference type="AlphaFoldDB" id="A0A0V1AM68"/>
<dbReference type="InParanoid" id="A0A0V1AM68"/>
<feature type="compositionally biased region" description="Polar residues" evidence="1">
    <location>
        <begin position="131"/>
        <end position="142"/>
    </location>
</feature>
<sequence>MNDERIVQQMYITYEEKCMPTGHSSCIYFRKELGWIVLPNLPYSPPDTALTDYYLFWSLSSVLYPGPGGPALAGTAYPAKNPAHCTAATEQAGNDDRGIAIYTGDRGPSPRFVSGWPDIALPAGSSYVSLGENTKRGQNSGCTVPDQMDVN</sequence>
<evidence type="ECO:0000256" key="1">
    <source>
        <dbReference type="SAM" id="MobiDB-lite"/>
    </source>
</evidence>
<protein>
    <submittedName>
        <fullName evidence="2">Uncharacterized protein</fullName>
    </submittedName>
</protein>
<feature type="region of interest" description="Disordered" evidence="1">
    <location>
        <begin position="131"/>
        <end position="151"/>
    </location>
</feature>
<evidence type="ECO:0000313" key="2">
    <source>
        <dbReference type="EMBL" id="KRY25919.1"/>
    </source>
</evidence>
<dbReference type="OrthoDB" id="616263at2759"/>
<dbReference type="EMBL" id="JYDH01000666">
    <property type="protein sequence ID" value="KRY25919.1"/>
    <property type="molecule type" value="Genomic_DNA"/>
</dbReference>
<keyword evidence="3" id="KW-1185">Reference proteome</keyword>
<evidence type="ECO:0000313" key="3">
    <source>
        <dbReference type="Proteomes" id="UP000054776"/>
    </source>
</evidence>
<proteinExistence type="predicted"/>
<dbReference type="Proteomes" id="UP000054776">
    <property type="component" value="Unassembled WGS sequence"/>
</dbReference>
<reference evidence="2 3" key="1">
    <citation type="submission" date="2015-01" db="EMBL/GenBank/DDBJ databases">
        <title>Evolution of Trichinella species and genotypes.</title>
        <authorList>
            <person name="Korhonen P.K."/>
            <person name="Edoardo P."/>
            <person name="Giuseppe L.R."/>
            <person name="Gasser R.B."/>
        </authorList>
    </citation>
    <scope>NUCLEOTIDE SEQUENCE [LARGE SCALE GENOMIC DNA]</scope>
    <source>
        <strain evidence="2">ISS3</strain>
    </source>
</reference>
<accession>A0A0V1AM68</accession>
<name>A0A0V1AM68_TRISP</name>